<organism evidence="2 3">
    <name type="scientific">Plectosphaerella cucumerina</name>
    <dbReference type="NCBI Taxonomy" id="40658"/>
    <lineage>
        <taxon>Eukaryota</taxon>
        <taxon>Fungi</taxon>
        <taxon>Dikarya</taxon>
        <taxon>Ascomycota</taxon>
        <taxon>Pezizomycotina</taxon>
        <taxon>Sordariomycetes</taxon>
        <taxon>Hypocreomycetidae</taxon>
        <taxon>Glomerellales</taxon>
        <taxon>Plectosphaerellaceae</taxon>
        <taxon>Plectosphaerella</taxon>
    </lineage>
</organism>
<evidence type="ECO:0000256" key="1">
    <source>
        <dbReference type="ARBA" id="ARBA00023002"/>
    </source>
</evidence>
<evidence type="ECO:0000313" key="3">
    <source>
        <dbReference type="Proteomes" id="UP000813385"/>
    </source>
</evidence>
<dbReference type="OrthoDB" id="2898509at2759"/>
<comment type="caution">
    <text evidence="2">The sequence shown here is derived from an EMBL/GenBank/DDBJ whole genome shotgun (WGS) entry which is preliminary data.</text>
</comment>
<name>A0A8K0X259_9PEZI</name>
<dbReference type="Gene3D" id="3.40.50.720">
    <property type="entry name" value="NAD(P)-binding Rossmann-like Domain"/>
    <property type="match status" value="1"/>
</dbReference>
<keyword evidence="3" id="KW-1185">Reference proteome</keyword>
<reference evidence="2" key="1">
    <citation type="journal article" date="2021" name="Nat. Commun.">
        <title>Genetic determinants of endophytism in the Arabidopsis root mycobiome.</title>
        <authorList>
            <person name="Mesny F."/>
            <person name="Miyauchi S."/>
            <person name="Thiergart T."/>
            <person name="Pickel B."/>
            <person name="Atanasova L."/>
            <person name="Karlsson M."/>
            <person name="Huettel B."/>
            <person name="Barry K.W."/>
            <person name="Haridas S."/>
            <person name="Chen C."/>
            <person name="Bauer D."/>
            <person name="Andreopoulos W."/>
            <person name="Pangilinan J."/>
            <person name="LaButti K."/>
            <person name="Riley R."/>
            <person name="Lipzen A."/>
            <person name="Clum A."/>
            <person name="Drula E."/>
            <person name="Henrissat B."/>
            <person name="Kohler A."/>
            <person name="Grigoriev I.V."/>
            <person name="Martin F.M."/>
            <person name="Hacquard S."/>
        </authorList>
    </citation>
    <scope>NUCLEOTIDE SEQUENCE</scope>
    <source>
        <strain evidence="2">MPI-CAGE-AT-0016</strain>
    </source>
</reference>
<dbReference type="Proteomes" id="UP000813385">
    <property type="component" value="Unassembled WGS sequence"/>
</dbReference>
<dbReference type="InterPro" id="IPR052228">
    <property type="entry name" value="Sec_Metab_Biosynth_Oxidored"/>
</dbReference>
<protein>
    <submittedName>
        <fullName evidence="2">Uncharacterized protein</fullName>
    </submittedName>
</protein>
<dbReference type="PANTHER" id="PTHR47534">
    <property type="entry name" value="YALI0E05731P"/>
    <property type="match status" value="1"/>
</dbReference>
<sequence length="139" mass="15419">MPSLSQVRQSNNRLREAPPGLVAVFAGATSGIGEATCREFVRLTESPRVYLVGRNSTKGSSIVRELQQLNPSATVFFIQADLTILRNADQVLKIVSEKEKKVNLLFLSQGFLSLKGRQGKYINYRGYQTTTTNAPDRDL</sequence>
<dbReference type="EMBL" id="JAGPXD010000004">
    <property type="protein sequence ID" value="KAH7359389.1"/>
    <property type="molecule type" value="Genomic_DNA"/>
</dbReference>
<dbReference type="PANTHER" id="PTHR47534:SF3">
    <property type="entry name" value="ALCOHOL DEHYDROGENASE-LIKE C-TERMINAL DOMAIN-CONTAINING PROTEIN"/>
    <property type="match status" value="1"/>
</dbReference>
<accession>A0A8K0X259</accession>
<dbReference type="AlphaFoldDB" id="A0A8K0X259"/>
<keyword evidence="1" id="KW-0560">Oxidoreductase</keyword>
<dbReference type="InterPro" id="IPR036291">
    <property type="entry name" value="NAD(P)-bd_dom_sf"/>
</dbReference>
<dbReference type="GO" id="GO:0016491">
    <property type="term" value="F:oxidoreductase activity"/>
    <property type="evidence" value="ECO:0007669"/>
    <property type="project" value="UniProtKB-KW"/>
</dbReference>
<evidence type="ECO:0000313" key="2">
    <source>
        <dbReference type="EMBL" id="KAH7359389.1"/>
    </source>
</evidence>
<dbReference type="InterPro" id="IPR002347">
    <property type="entry name" value="SDR_fam"/>
</dbReference>
<dbReference type="SUPFAM" id="SSF51735">
    <property type="entry name" value="NAD(P)-binding Rossmann-fold domains"/>
    <property type="match status" value="1"/>
</dbReference>
<proteinExistence type="predicted"/>
<gene>
    <name evidence="2" type="ORF">B0T11DRAFT_356077</name>
</gene>
<dbReference type="Pfam" id="PF00106">
    <property type="entry name" value="adh_short"/>
    <property type="match status" value="1"/>
</dbReference>